<protein>
    <submittedName>
        <fullName evidence="2">Uncharacterized protein</fullName>
    </submittedName>
</protein>
<evidence type="ECO:0000313" key="3">
    <source>
        <dbReference type="Proteomes" id="UP001159428"/>
    </source>
</evidence>
<sequence>FLLATYGYWRTSQRQALFPQADSCSDWWYLPVTIIKQISCQILRHLRGQLHFFSVKLLAENMEKESTRTSSLHTTPHSNRQRQPRSLHYSDGTVYGVWPRRSYQVLPRKAALKVNKGDSPYAEEKSEQIKMVFTSTMISMWQRTCIPQEMSPRGPALHLHQQIITTLLQKAGTPYSSQDLCNIMDSVDNGMQISVQSLLEERIGYLSSKYLCKIFFKTS</sequence>
<feature type="compositionally biased region" description="Polar residues" evidence="1">
    <location>
        <begin position="68"/>
        <end position="78"/>
    </location>
</feature>
<feature type="non-terminal residue" evidence="2">
    <location>
        <position position="1"/>
    </location>
</feature>
<reference evidence="2 3" key="1">
    <citation type="submission" date="2022-05" db="EMBL/GenBank/DDBJ databases">
        <authorList>
            <consortium name="Genoscope - CEA"/>
            <person name="William W."/>
        </authorList>
    </citation>
    <scope>NUCLEOTIDE SEQUENCE [LARGE SCALE GENOMIC DNA]</scope>
</reference>
<feature type="region of interest" description="Disordered" evidence="1">
    <location>
        <begin position="66"/>
        <end position="86"/>
    </location>
</feature>
<dbReference type="EMBL" id="CALNXJ010000026">
    <property type="protein sequence ID" value="CAH3132233.1"/>
    <property type="molecule type" value="Genomic_DNA"/>
</dbReference>
<accession>A0AAU9X057</accession>
<evidence type="ECO:0000313" key="2">
    <source>
        <dbReference type="EMBL" id="CAH3132233.1"/>
    </source>
</evidence>
<comment type="caution">
    <text evidence="2">The sequence shown here is derived from an EMBL/GenBank/DDBJ whole genome shotgun (WGS) entry which is preliminary data.</text>
</comment>
<dbReference type="AlphaFoldDB" id="A0AAU9X057"/>
<gene>
    <name evidence="2" type="ORF">PMEA_00014584</name>
</gene>
<organism evidence="2 3">
    <name type="scientific">Pocillopora meandrina</name>
    <dbReference type="NCBI Taxonomy" id="46732"/>
    <lineage>
        <taxon>Eukaryota</taxon>
        <taxon>Metazoa</taxon>
        <taxon>Cnidaria</taxon>
        <taxon>Anthozoa</taxon>
        <taxon>Hexacorallia</taxon>
        <taxon>Scleractinia</taxon>
        <taxon>Astrocoeniina</taxon>
        <taxon>Pocilloporidae</taxon>
        <taxon>Pocillopora</taxon>
    </lineage>
</organism>
<evidence type="ECO:0000256" key="1">
    <source>
        <dbReference type="SAM" id="MobiDB-lite"/>
    </source>
</evidence>
<name>A0AAU9X057_9CNID</name>
<dbReference type="Proteomes" id="UP001159428">
    <property type="component" value="Unassembled WGS sequence"/>
</dbReference>
<keyword evidence="3" id="KW-1185">Reference proteome</keyword>
<proteinExistence type="predicted"/>